<dbReference type="Proteomes" id="UP000077407">
    <property type="component" value="Unassembled WGS sequence"/>
</dbReference>
<name>A0A162KU50_9CLOT</name>
<organism evidence="1 2">
    <name type="scientific">Clostridium ljungdahlii</name>
    <dbReference type="NCBI Taxonomy" id="1538"/>
    <lineage>
        <taxon>Bacteria</taxon>
        <taxon>Bacillati</taxon>
        <taxon>Bacillota</taxon>
        <taxon>Clostridia</taxon>
        <taxon>Eubacteriales</taxon>
        <taxon>Clostridiaceae</taxon>
        <taxon>Clostridium</taxon>
    </lineage>
</organism>
<gene>
    <name evidence="1" type="ORF">WY13_02367</name>
</gene>
<reference evidence="1 2" key="1">
    <citation type="journal article" date="2015" name="Biotechnol. Bioeng.">
        <title>Genome sequence and phenotypic characterization of Caulobacter segnis.</title>
        <authorList>
            <person name="Patel S."/>
            <person name="Fletcher B."/>
            <person name="Scott D.C."/>
            <person name="Ely B."/>
        </authorList>
    </citation>
    <scope>NUCLEOTIDE SEQUENCE [LARGE SCALE GENOMIC DNA]</scope>
    <source>
        <strain evidence="1 2">ERI-2</strain>
    </source>
</reference>
<dbReference type="SUPFAM" id="SSF56059">
    <property type="entry name" value="Glutathione synthetase ATP-binding domain-like"/>
    <property type="match status" value="1"/>
</dbReference>
<evidence type="ECO:0000313" key="1">
    <source>
        <dbReference type="EMBL" id="OAA86972.1"/>
    </source>
</evidence>
<dbReference type="InterPro" id="IPR029465">
    <property type="entry name" value="ATPgrasp_TupA"/>
</dbReference>
<protein>
    <recommendedName>
        <fullName evidence="3">Glycosyl transferase</fullName>
    </recommendedName>
</protein>
<dbReference type="AlphaFoldDB" id="A0A162KU50"/>
<evidence type="ECO:0008006" key="3">
    <source>
        <dbReference type="Google" id="ProtNLM"/>
    </source>
</evidence>
<sequence>MIKRNVLQRATACLAAKGYLNWISDTNYLKMLFWARMGKKLNLSNPRTFNEKLQWLKINNRKLEYTTMVDKHEVRQYVKDNIGEQYLITLLGGPWNNFDEIDFDALPDQFVLKCTHDSGGVIICKDKRNFNKGAARLRLNKSLQRNYYYSGREWPYKNVKPRIIAEKYMVDDSSKDLKDYKLMCFGGKVKCSFVCTNRDLNDLRVTFFDRQWQKMPFERHYPVDSKNIQKPIGYGEMICLAEKLADNIPFVRVDFYNINGKIYFGELTFYPGCGFEEFTPEEWDHKLGNWITLP</sequence>
<evidence type="ECO:0000313" key="2">
    <source>
        <dbReference type="Proteomes" id="UP000077407"/>
    </source>
</evidence>
<dbReference type="OrthoDB" id="9791827at2"/>
<accession>A0A162KU50</accession>
<dbReference type="Pfam" id="PF14305">
    <property type="entry name" value="ATPgrasp_TupA"/>
    <property type="match status" value="1"/>
</dbReference>
<dbReference type="RefSeq" id="WP_063555778.1">
    <property type="nucleotide sequence ID" value="NZ_LITT01000023.1"/>
</dbReference>
<dbReference type="EMBL" id="LITT01000023">
    <property type="protein sequence ID" value="OAA86972.1"/>
    <property type="molecule type" value="Genomic_DNA"/>
</dbReference>
<dbReference type="PATRIC" id="fig|1538.10.peg.1969"/>
<comment type="caution">
    <text evidence="1">The sequence shown here is derived from an EMBL/GenBank/DDBJ whole genome shotgun (WGS) entry which is preliminary data.</text>
</comment>
<proteinExistence type="predicted"/>